<gene>
    <name evidence="8" type="ORF">R5R35_012996</name>
</gene>
<feature type="transmembrane region" description="Helical" evidence="7">
    <location>
        <begin position="192"/>
        <end position="215"/>
    </location>
</feature>
<comment type="similarity">
    <text evidence="2 7">Belongs to the tetraspanin (TM4SF) family.</text>
</comment>
<keyword evidence="9" id="KW-1185">Reference proteome</keyword>
<keyword evidence="4 7" id="KW-1133">Transmembrane helix</keyword>
<evidence type="ECO:0000256" key="2">
    <source>
        <dbReference type="ARBA" id="ARBA00006840"/>
    </source>
</evidence>
<evidence type="ECO:0000256" key="3">
    <source>
        <dbReference type="ARBA" id="ARBA00022692"/>
    </source>
</evidence>
<accession>A0AAN9YWY4</accession>
<dbReference type="Gene3D" id="1.10.1450.10">
    <property type="entry name" value="Tetraspanin"/>
    <property type="match status" value="1"/>
</dbReference>
<keyword evidence="3 7" id="KW-0812">Transmembrane</keyword>
<reference evidence="8 9" key="1">
    <citation type="submission" date="2024-03" db="EMBL/GenBank/DDBJ databases">
        <title>The genome assembly and annotation of the cricket Gryllus longicercus Weissman &amp; Gray.</title>
        <authorList>
            <person name="Szrajer S."/>
            <person name="Gray D."/>
            <person name="Ylla G."/>
        </authorList>
    </citation>
    <scope>NUCLEOTIDE SEQUENCE [LARGE SCALE GENOMIC DNA]</scope>
    <source>
        <strain evidence="8">DAG 2021-001</strain>
        <tissue evidence="8">Whole body minus gut</tissue>
    </source>
</reference>
<name>A0AAN9YWY4_9ORTH</name>
<evidence type="ECO:0000313" key="9">
    <source>
        <dbReference type="Proteomes" id="UP001378592"/>
    </source>
</evidence>
<feature type="transmembrane region" description="Helical" evidence="7">
    <location>
        <begin position="7"/>
        <end position="33"/>
    </location>
</feature>
<dbReference type="PANTHER" id="PTHR19282:SF521">
    <property type="entry name" value="IP01817P-RELATED"/>
    <property type="match status" value="1"/>
</dbReference>
<evidence type="ECO:0000313" key="8">
    <source>
        <dbReference type="EMBL" id="KAK7790073.1"/>
    </source>
</evidence>
<protein>
    <recommendedName>
        <fullName evidence="7">Tetraspanin</fullName>
    </recommendedName>
</protein>
<feature type="disulfide bond" evidence="6">
    <location>
        <begin position="140"/>
        <end position="178"/>
    </location>
</feature>
<dbReference type="CDD" id="cd03127">
    <property type="entry name" value="tetraspanin_LEL"/>
    <property type="match status" value="1"/>
</dbReference>
<dbReference type="SUPFAM" id="SSF48652">
    <property type="entry name" value="Tetraspanin"/>
    <property type="match status" value="1"/>
</dbReference>
<dbReference type="PANTHER" id="PTHR19282">
    <property type="entry name" value="TETRASPANIN"/>
    <property type="match status" value="1"/>
</dbReference>
<evidence type="ECO:0000256" key="6">
    <source>
        <dbReference type="PIRSR" id="PIRSR002419-1"/>
    </source>
</evidence>
<dbReference type="PROSITE" id="PS00421">
    <property type="entry name" value="TM4_1"/>
    <property type="match status" value="1"/>
</dbReference>
<dbReference type="InterPro" id="IPR000301">
    <property type="entry name" value="Tetraspanin_animals"/>
</dbReference>
<evidence type="ECO:0000256" key="1">
    <source>
        <dbReference type="ARBA" id="ARBA00004141"/>
    </source>
</evidence>
<dbReference type="Proteomes" id="UP001378592">
    <property type="component" value="Unassembled WGS sequence"/>
</dbReference>
<evidence type="ECO:0000256" key="4">
    <source>
        <dbReference type="ARBA" id="ARBA00022989"/>
    </source>
</evidence>
<sequence length="226" mass="24578">MGCATSLVKYLVFIFNFVFALAGLGLLVIGILLEKQVNEYDEFLNGKFHAPPIILIVVGSLIFIVAFFGCCGAIRESHCMLIMYVILVLTVFILQVVVAGLAFAYRDDTKDVIDSKLKNYVFNYGNNKAIVDSIQTNLKCCGYEGTGDYTSQSVNIPSSCCPKLPTTCARKEAYDEGCKDALEDFIESQGNIIGGVAIGIAVIEIVGIIFGLCLANSIKNAERRGR</sequence>
<dbReference type="PRINTS" id="PR00259">
    <property type="entry name" value="TMFOUR"/>
</dbReference>
<dbReference type="GO" id="GO:0005886">
    <property type="term" value="C:plasma membrane"/>
    <property type="evidence" value="ECO:0007669"/>
    <property type="project" value="TreeGrafter"/>
</dbReference>
<proteinExistence type="inferred from homology"/>
<dbReference type="InterPro" id="IPR018499">
    <property type="entry name" value="Tetraspanin/Peripherin"/>
</dbReference>
<evidence type="ECO:0000256" key="7">
    <source>
        <dbReference type="RuleBase" id="RU361218"/>
    </source>
</evidence>
<keyword evidence="5 7" id="KW-0472">Membrane</keyword>
<feature type="transmembrane region" description="Helical" evidence="7">
    <location>
        <begin position="81"/>
        <end position="105"/>
    </location>
</feature>
<keyword evidence="6" id="KW-1015">Disulfide bond</keyword>
<organism evidence="8 9">
    <name type="scientific">Gryllus longicercus</name>
    <dbReference type="NCBI Taxonomy" id="2509291"/>
    <lineage>
        <taxon>Eukaryota</taxon>
        <taxon>Metazoa</taxon>
        <taxon>Ecdysozoa</taxon>
        <taxon>Arthropoda</taxon>
        <taxon>Hexapoda</taxon>
        <taxon>Insecta</taxon>
        <taxon>Pterygota</taxon>
        <taxon>Neoptera</taxon>
        <taxon>Polyneoptera</taxon>
        <taxon>Orthoptera</taxon>
        <taxon>Ensifera</taxon>
        <taxon>Gryllidea</taxon>
        <taxon>Grylloidea</taxon>
        <taxon>Gryllidae</taxon>
        <taxon>Gryllinae</taxon>
        <taxon>Gryllus</taxon>
    </lineage>
</organism>
<dbReference type="InterPro" id="IPR018503">
    <property type="entry name" value="Tetraspanin_CS"/>
</dbReference>
<evidence type="ECO:0000256" key="5">
    <source>
        <dbReference type="ARBA" id="ARBA00023136"/>
    </source>
</evidence>
<feature type="disulfide bond" evidence="6">
    <location>
        <begin position="141"/>
        <end position="161"/>
    </location>
</feature>
<comment type="caution">
    <text evidence="8">The sequence shown here is derived from an EMBL/GenBank/DDBJ whole genome shotgun (WGS) entry which is preliminary data.</text>
</comment>
<dbReference type="AlphaFoldDB" id="A0AAN9YWY4"/>
<feature type="transmembrane region" description="Helical" evidence="7">
    <location>
        <begin position="53"/>
        <end position="74"/>
    </location>
</feature>
<dbReference type="EMBL" id="JAZDUA010000666">
    <property type="protein sequence ID" value="KAK7790073.1"/>
    <property type="molecule type" value="Genomic_DNA"/>
</dbReference>
<dbReference type="InterPro" id="IPR008952">
    <property type="entry name" value="Tetraspanin_EC2_sf"/>
</dbReference>
<dbReference type="PIRSF" id="PIRSF002419">
    <property type="entry name" value="Tetraspanin"/>
    <property type="match status" value="1"/>
</dbReference>
<dbReference type="Pfam" id="PF00335">
    <property type="entry name" value="Tetraspanin"/>
    <property type="match status" value="1"/>
</dbReference>
<comment type="subcellular location">
    <subcellularLocation>
        <location evidence="1 7">Membrane</location>
        <topology evidence="1 7">Multi-pass membrane protein</topology>
    </subcellularLocation>
</comment>